<evidence type="ECO:0000313" key="2">
    <source>
        <dbReference type="EMBL" id="GBP58897.1"/>
    </source>
</evidence>
<gene>
    <name evidence="2" type="ORF">EVAR_54692_1</name>
</gene>
<feature type="region of interest" description="Disordered" evidence="1">
    <location>
        <begin position="33"/>
        <end position="67"/>
    </location>
</feature>
<dbReference type="Proteomes" id="UP000299102">
    <property type="component" value="Unassembled WGS sequence"/>
</dbReference>
<dbReference type="STRING" id="151549.A0A4C1X9J2"/>
<dbReference type="OrthoDB" id="410044at2759"/>
<keyword evidence="3" id="KW-1185">Reference proteome</keyword>
<feature type="region of interest" description="Disordered" evidence="1">
    <location>
        <begin position="97"/>
        <end position="129"/>
    </location>
</feature>
<dbReference type="AlphaFoldDB" id="A0A4C1X9J2"/>
<evidence type="ECO:0000313" key="3">
    <source>
        <dbReference type="Proteomes" id="UP000299102"/>
    </source>
</evidence>
<evidence type="ECO:0000256" key="1">
    <source>
        <dbReference type="SAM" id="MobiDB-lite"/>
    </source>
</evidence>
<reference evidence="2 3" key="1">
    <citation type="journal article" date="2019" name="Commun. Biol.">
        <title>The bagworm genome reveals a unique fibroin gene that provides high tensile strength.</title>
        <authorList>
            <person name="Kono N."/>
            <person name="Nakamura H."/>
            <person name="Ohtoshi R."/>
            <person name="Tomita M."/>
            <person name="Numata K."/>
            <person name="Arakawa K."/>
        </authorList>
    </citation>
    <scope>NUCLEOTIDE SEQUENCE [LARGE SCALE GENOMIC DNA]</scope>
</reference>
<accession>A0A4C1X9J2</accession>
<comment type="caution">
    <text evidence="2">The sequence shown here is derived from an EMBL/GenBank/DDBJ whole genome shotgun (WGS) entry which is preliminary data.</text>
</comment>
<dbReference type="EMBL" id="BGZK01000747">
    <property type="protein sequence ID" value="GBP58897.1"/>
    <property type="molecule type" value="Genomic_DNA"/>
</dbReference>
<proteinExistence type="predicted"/>
<sequence>MYNVIEHACIHLSRYDSPDNFSGVAIGTGGGQPLNGALPSLPSPTMPGFSMGAQTPNGQPPPQDAVYTNGIHQTFTGPVPVTAQGLPNGEAAALQHAAYSGMQPFPGVGESRAPHPAPPPHPGSSRRNA</sequence>
<protein>
    <submittedName>
        <fullName evidence="2">Uncharacterized protein</fullName>
    </submittedName>
</protein>
<name>A0A4C1X9J2_EUMVA</name>
<organism evidence="2 3">
    <name type="scientific">Eumeta variegata</name>
    <name type="common">Bagworm moth</name>
    <name type="synonym">Eumeta japonica</name>
    <dbReference type="NCBI Taxonomy" id="151549"/>
    <lineage>
        <taxon>Eukaryota</taxon>
        <taxon>Metazoa</taxon>
        <taxon>Ecdysozoa</taxon>
        <taxon>Arthropoda</taxon>
        <taxon>Hexapoda</taxon>
        <taxon>Insecta</taxon>
        <taxon>Pterygota</taxon>
        <taxon>Neoptera</taxon>
        <taxon>Endopterygota</taxon>
        <taxon>Lepidoptera</taxon>
        <taxon>Glossata</taxon>
        <taxon>Ditrysia</taxon>
        <taxon>Tineoidea</taxon>
        <taxon>Psychidae</taxon>
        <taxon>Oiketicinae</taxon>
        <taxon>Eumeta</taxon>
    </lineage>
</organism>